<accession>A0ABT4TGY7</accession>
<keyword evidence="2" id="KW-1185">Reference proteome</keyword>
<dbReference type="EMBL" id="JAQFWP010000006">
    <property type="protein sequence ID" value="MDA2803851.1"/>
    <property type="molecule type" value="Genomic_DNA"/>
</dbReference>
<evidence type="ECO:0000313" key="1">
    <source>
        <dbReference type="EMBL" id="MDA2803851.1"/>
    </source>
</evidence>
<dbReference type="RefSeq" id="WP_270676340.1">
    <property type="nucleotide sequence ID" value="NZ_JAQFWP010000006.1"/>
</dbReference>
<proteinExistence type="predicted"/>
<organism evidence="1 2">
    <name type="scientific">Nocardiopsis suaedae</name>
    <dbReference type="NCBI Taxonomy" id="3018444"/>
    <lineage>
        <taxon>Bacteria</taxon>
        <taxon>Bacillati</taxon>
        <taxon>Actinomycetota</taxon>
        <taxon>Actinomycetes</taxon>
        <taxon>Streptosporangiales</taxon>
        <taxon>Nocardiopsidaceae</taxon>
        <taxon>Nocardiopsis</taxon>
    </lineage>
</organism>
<gene>
    <name evidence="1" type="ORF">O4U47_04955</name>
</gene>
<protein>
    <submittedName>
        <fullName evidence="1">Plantaricin C family lantibiotic</fullName>
    </submittedName>
</protein>
<reference evidence="1" key="1">
    <citation type="submission" date="2023-01" db="EMBL/GenBank/DDBJ databases">
        <title>Draft genome sequence of Nocardiopsis sp. LSu2-4 isolated from halophytes.</title>
        <authorList>
            <person name="Duangmal K."/>
            <person name="Chantavorakit T."/>
        </authorList>
    </citation>
    <scope>NUCLEOTIDE SEQUENCE</scope>
    <source>
        <strain evidence="1">LSu2-4</strain>
    </source>
</reference>
<dbReference type="Proteomes" id="UP001165685">
    <property type="component" value="Unassembled WGS sequence"/>
</dbReference>
<comment type="caution">
    <text evidence="1">The sequence shown here is derived from an EMBL/GenBank/DDBJ whole genome shotgun (WGS) entry which is preliminary data.</text>
</comment>
<sequence length="55" mass="5832">MANPNAGILTEIDDQSLKGITFGADAAPNTLSFTCQNPLTILCTHTTDICRPVEP</sequence>
<name>A0ABT4TGY7_9ACTN</name>
<evidence type="ECO:0000313" key="2">
    <source>
        <dbReference type="Proteomes" id="UP001165685"/>
    </source>
</evidence>